<dbReference type="EMBL" id="SWLG01000001">
    <property type="protein sequence ID" value="TLS38886.1"/>
    <property type="molecule type" value="Genomic_DNA"/>
</dbReference>
<feature type="chain" id="PRO_5024282271" evidence="7">
    <location>
        <begin position="27"/>
        <end position="325"/>
    </location>
</feature>
<dbReference type="Pfam" id="PF04389">
    <property type="entry name" value="Peptidase_M28"/>
    <property type="match status" value="1"/>
</dbReference>
<dbReference type="PANTHER" id="PTHR12147:SF56">
    <property type="entry name" value="AMINOPEPTIDASE YDR415C-RELATED"/>
    <property type="match status" value="1"/>
</dbReference>
<evidence type="ECO:0000313" key="9">
    <source>
        <dbReference type="EMBL" id="TLS38886.1"/>
    </source>
</evidence>
<keyword evidence="4 7" id="KW-0732">Signal</keyword>
<keyword evidence="10" id="KW-1185">Reference proteome</keyword>
<evidence type="ECO:0000256" key="5">
    <source>
        <dbReference type="ARBA" id="ARBA00022801"/>
    </source>
</evidence>
<dbReference type="GO" id="GO:0004177">
    <property type="term" value="F:aminopeptidase activity"/>
    <property type="evidence" value="ECO:0007669"/>
    <property type="project" value="UniProtKB-KW"/>
</dbReference>
<accession>A0A5R9F9E3</accession>
<evidence type="ECO:0000256" key="4">
    <source>
        <dbReference type="ARBA" id="ARBA00022729"/>
    </source>
</evidence>
<dbReference type="GO" id="GO:0046872">
    <property type="term" value="F:metal ion binding"/>
    <property type="evidence" value="ECO:0007669"/>
    <property type="project" value="UniProtKB-KW"/>
</dbReference>
<dbReference type="InterPro" id="IPR007484">
    <property type="entry name" value="Peptidase_M28"/>
</dbReference>
<dbReference type="RefSeq" id="WP_138122171.1">
    <property type="nucleotide sequence ID" value="NZ_SWLG01000001.1"/>
</dbReference>
<comment type="caution">
    <text evidence="9">The sequence shown here is derived from an EMBL/GenBank/DDBJ whole genome shotgun (WGS) entry which is preliminary data.</text>
</comment>
<keyword evidence="1" id="KW-0031">Aminopeptidase</keyword>
<evidence type="ECO:0000256" key="3">
    <source>
        <dbReference type="ARBA" id="ARBA00022723"/>
    </source>
</evidence>
<organism evidence="9 10">
    <name type="scientific">Exobacillus caeni</name>
    <dbReference type="NCBI Taxonomy" id="2574798"/>
    <lineage>
        <taxon>Bacteria</taxon>
        <taxon>Bacillati</taxon>
        <taxon>Bacillota</taxon>
        <taxon>Bacilli</taxon>
        <taxon>Bacillales</taxon>
        <taxon>Guptibacillaceae</taxon>
        <taxon>Exobacillus</taxon>
    </lineage>
</organism>
<evidence type="ECO:0000313" key="10">
    <source>
        <dbReference type="Proteomes" id="UP000308230"/>
    </source>
</evidence>
<dbReference type="AlphaFoldDB" id="A0A5R9F9E3"/>
<dbReference type="GO" id="GO:0006508">
    <property type="term" value="P:proteolysis"/>
    <property type="evidence" value="ECO:0007669"/>
    <property type="project" value="UniProtKB-KW"/>
</dbReference>
<protein>
    <submittedName>
        <fullName evidence="9">M20/M25/M40 family metallo-hydrolase</fullName>
    </submittedName>
</protein>
<proteinExistence type="predicted"/>
<evidence type="ECO:0000256" key="2">
    <source>
        <dbReference type="ARBA" id="ARBA00022670"/>
    </source>
</evidence>
<dbReference type="PANTHER" id="PTHR12147">
    <property type="entry name" value="METALLOPEPTIDASE M28 FAMILY MEMBER"/>
    <property type="match status" value="1"/>
</dbReference>
<evidence type="ECO:0000259" key="8">
    <source>
        <dbReference type="Pfam" id="PF04389"/>
    </source>
</evidence>
<gene>
    <name evidence="9" type="ORF">FCL54_00805</name>
</gene>
<dbReference type="SUPFAM" id="SSF53187">
    <property type="entry name" value="Zn-dependent exopeptidases"/>
    <property type="match status" value="1"/>
</dbReference>
<name>A0A5R9F9E3_9BACL</name>
<dbReference type="InterPro" id="IPR045175">
    <property type="entry name" value="M28_fam"/>
</dbReference>
<keyword evidence="5 9" id="KW-0378">Hydrolase</keyword>
<evidence type="ECO:0000256" key="1">
    <source>
        <dbReference type="ARBA" id="ARBA00022438"/>
    </source>
</evidence>
<keyword evidence="3" id="KW-0479">Metal-binding</keyword>
<sequence>MKQRKALLVLFALALVFTMYSSLALAKPLTKKEAPGSIAYNHVTVLADDFGDRQAGTADEQNTQKYITSIFDQLGYNPSIQEFSFERNDQEIDSSNVIAVKKGKFEQEIIIGAHYDTVNDVQGVDDNGSGVAVMLEVAERLQKAKPHYTIKFVAFGAEERGLQGSKYYVSRMSQEEADNTVAMINLDSLAAGDHMYVYGGAGEKGWVRDLALDIAEKRKLDVNTNPGINEDYPAGTTGDWSDHAPFKNAGIPYAYFEATNWEIGALDGYTQTVKHGEIWHEPGKDTLEFIQTEFPGRMENHLSTFSQLLTELVLKINYGTVQKSN</sequence>
<feature type="signal peptide" evidence="7">
    <location>
        <begin position="1"/>
        <end position="26"/>
    </location>
</feature>
<evidence type="ECO:0000256" key="6">
    <source>
        <dbReference type="ARBA" id="ARBA00022833"/>
    </source>
</evidence>
<dbReference type="Proteomes" id="UP000308230">
    <property type="component" value="Unassembled WGS sequence"/>
</dbReference>
<keyword evidence="2" id="KW-0645">Protease</keyword>
<feature type="domain" description="Peptidase M28" evidence="8">
    <location>
        <begin position="96"/>
        <end position="302"/>
    </location>
</feature>
<dbReference type="OrthoDB" id="9762302at2"/>
<keyword evidence="6" id="KW-0862">Zinc</keyword>
<dbReference type="GO" id="GO:0008235">
    <property type="term" value="F:metalloexopeptidase activity"/>
    <property type="evidence" value="ECO:0007669"/>
    <property type="project" value="InterPro"/>
</dbReference>
<evidence type="ECO:0000256" key="7">
    <source>
        <dbReference type="SAM" id="SignalP"/>
    </source>
</evidence>
<dbReference type="Gene3D" id="3.40.630.10">
    <property type="entry name" value="Zn peptidases"/>
    <property type="match status" value="1"/>
</dbReference>
<reference evidence="9 10" key="1">
    <citation type="submission" date="2019-04" db="EMBL/GenBank/DDBJ databases">
        <title>Bacillus caeni sp. nov., a bacterium isolated from mangrove sediment.</title>
        <authorList>
            <person name="Huang H."/>
            <person name="Mo K."/>
            <person name="Hu Y."/>
        </authorList>
    </citation>
    <scope>NUCLEOTIDE SEQUENCE [LARGE SCALE GENOMIC DNA]</scope>
    <source>
        <strain evidence="9 10">HB172195</strain>
    </source>
</reference>